<feature type="transmembrane region" description="Helical" evidence="2">
    <location>
        <begin position="12"/>
        <end position="31"/>
    </location>
</feature>
<dbReference type="AlphaFoldDB" id="A0A552US84"/>
<evidence type="ECO:0000256" key="1">
    <source>
        <dbReference type="SAM" id="MobiDB-lite"/>
    </source>
</evidence>
<evidence type="ECO:0000313" key="4">
    <source>
        <dbReference type="Proteomes" id="UP000320643"/>
    </source>
</evidence>
<accession>A0A552US84</accession>
<dbReference type="RefSeq" id="WP_143375320.1">
    <property type="nucleotide sequence ID" value="NZ_VJVZ01000022.1"/>
</dbReference>
<dbReference type="OrthoDB" id="800022at2"/>
<gene>
    <name evidence="3" type="ORF">FMM05_20610</name>
</gene>
<keyword evidence="4" id="KW-1185">Reference proteome</keyword>
<feature type="compositionally biased region" description="Basic and acidic residues" evidence="1">
    <location>
        <begin position="56"/>
        <end position="71"/>
    </location>
</feature>
<protein>
    <submittedName>
        <fullName evidence="3">Uncharacterized protein</fullName>
    </submittedName>
</protein>
<dbReference type="EMBL" id="VJVZ01000022">
    <property type="protein sequence ID" value="TRW21093.1"/>
    <property type="molecule type" value="Genomic_DNA"/>
</dbReference>
<sequence>MFTNISWAEYLGGAAIVSGIYYCFIGIRYYTGDLKNLLSGKVKKQVPPVLPTGHVTTKEPERTTPNESYEKADDDDEFAEVEHLIGRLNTIIADASKRNADKQEFKTYLHLVLAEYPNVKKSPLRSSVNELIVSECEKYGAVTLTENEVDLLWDAD</sequence>
<keyword evidence="2" id="KW-0472">Membrane</keyword>
<reference evidence="3 4" key="1">
    <citation type="submission" date="2019-07" db="EMBL/GenBank/DDBJ databases">
        <title>Flavobacterium sp. nov., isolated from glacier ice.</title>
        <authorList>
            <person name="Liu Q."/>
            <person name="Xin Y.-H."/>
        </authorList>
    </citation>
    <scope>NUCLEOTIDE SEQUENCE [LARGE SCALE GENOMIC DNA]</scope>
    <source>
        <strain evidence="3 4">ZT4R6</strain>
    </source>
</reference>
<evidence type="ECO:0000313" key="3">
    <source>
        <dbReference type="EMBL" id="TRW21093.1"/>
    </source>
</evidence>
<feature type="region of interest" description="Disordered" evidence="1">
    <location>
        <begin position="49"/>
        <end position="75"/>
    </location>
</feature>
<dbReference type="Proteomes" id="UP000320643">
    <property type="component" value="Unassembled WGS sequence"/>
</dbReference>
<keyword evidence="2" id="KW-1133">Transmembrane helix</keyword>
<comment type="caution">
    <text evidence="3">The sequence shown here is derived from an EMBL/GenBank/DDBJ whole genome shotgun (WGS) entry which is preliminary data.</text>
</comment>
<name>A0A552US84_9FLAO</name>
<organism evidence="3 4">
    <name type="scientific">Flavobacterium zepuense</name>
    <dbReference type="NCBI Taxonomy" id="2593302"/>
    <lineage>
        <taxon>Bacteria</taxon>
        <taxon>Pseudomonadati</taxon>
        <taxon>Bacteroidota</taxon>
        <taxon>Flavobacteriia</taxon>
        <taxon>Flavobacteriales</taxon>
        <taxon>Flavobacteriaceae</taxon>
        <taxon>Flavobacterium</taxon>
    </lineage>
</organism>
<keyword evidence="2" id="KW-0812">Transmembrane</keyword>
<evidence type="ECO:0000256" key="2">
    <source>
        <dbReference type="SAM" id="Phobius"/>
    </source>
</evidence>
<proteinExistence type="predicted"/>